<dbReference type="Proteomes" id="UP000231094">
    <property type="component" value="Unassembled WGS sequence"/>
</dbReference>
<dbReference type="EMBL" id="MEIV01000011">
    <property type="protein sequence ID" value="PIT64711.1"/>
    <property type="molecule type" value="Genomic_DNA"/>
</dbReference>
<comment type="caution">
    <text evidence="1">The sequence shown here is derived from an EMBL/GenBank/DDBJ whole genome shotgun (WGS) entry which is preliminary data.</text>
</comment>
<gene>
    <name evidence="1" type="ORF">BHC47_02215</name>
</gene>
<organism evidence="1 2">
    <name type="scientific">Snodgrassella alvi</name>
    <dbReference type="NCBI Taxonomy" id="1196083"/>
    <lineage>
        <taxon>Bacteria</taxon>
        <taxon>Pseudomonadati</taxon>
        <taxon>Pseudomonadota</taxon>
        <taxon>Betaproteobacteria</taxon>
        <taxon>Neisseriales</taxon>
        <taxon>Neisseriaceae</taxon>
        <taxon>Snodgrassella</taxon>
    </lineage>
</organism>
<evidence type="ECO:0000313" key="1">
    <source>
        <dbReference type="EMBL" id="PIT64711.1"/>
    </source>
</evidence>
<accession>A0A2N9Y6S4</accession>
<reference evidence="1 2" key="1">
    <citation type="journal article" date="2017" name="MBio">
        <title>Type VI secretion-mediated competition in the bee gut microbiome.</title>
        <authorList>
            <person name="Steele M.I."/>
            <person name="Kwong W.K."/>
            <person name="Powell J.E."/>
            <person name="Whiteley M."/>
            <person name="Moran N.A."/>
        </authorList>
    </citation>
    <scope>NUCLEOTIDE SEQUENCE [LARGE SCALE GENOMIC DNA]</scope>
    <source>
        <strain evidence="1 2">PEB0171</strain>
    </source>
</reference>
<evidence type="ECO:0008006" key="3">
    <source>
        <dbReference type="Google" id="ProtNLM"/>
    </source>
</evidence>
<name>A0A2N9Y6S4_9NEIS</name>
<dbReference type="AlphaFoldDB" id="A0A2N9Y6S4"/>
<dbReference type="RefSeq" id="WP_100117256.1">
    <property type="nucleotide sequence ID" value="NZ_MEIV01000011.1"/>
</dbReference>
<dbReference type="PROSITE" id="PS51257">
    <property type="entry name" value="PROKAR_LIPOPROTEIN"/>
    <property type="match status" value="1"/>
</dbReference>
<sequence length="64" mass="7158">MKKLLTVTFLFSTFALTGCLFDDHDHYTETVRYRVKCTDGSYPDSSGRCSNDSAGNISLDIQTN</sequence>
<protein>
    <recommendedName>
        <fullName evidence="3">Lipoprotein</fullName>
    </recommendedName>
</protein>
<proteinExistence type="predicted"/>
<evidence type="ECO:0000313" key="2">
    <source>
        <dbReference type="Proteomes" id="UP000231094"/>
    </source>
</evidence>